<proteinExistence type="predicted"/>
<sequence>MSAVKSKDTKPDRILAMALWEKGLRYRKHYKIDGKPDLVFIKKRLAIFVDGDFWHGNNWKIRGLKSLKHELEGYSEYWREKIVNNIKRDKSVNAKLKKEGWRVLRFWGSDIINDKDS</sequence>
<dbReference type="InterPro" id="IPR011335">
    <property type="entry name" value="Restrct_endonuc-II-like"/>
</dbReference>
<accession>A0A382QCI7</accession>
<keyword evidence="3" id="KW-0227">DNA damage</keyword>
<evidence type="ECO:0000256" key="4">
    <source>
        <dbReference type="ARBA" id="ARBA00022801"/>
    </source>
</evidence>
<keyword evidence="2" id="KW-0255">Endonuclease</keyword>
<evidence type="ECO:0000256" key="3">
    <source>
        <dbReference type="ARBA" id="ARBA00022763"/>
    </source>
</evidence>
<dbReference type="Pfam" id="PF03852">
    <property type="entry name" value="Vsr"/>
    <property type="match status" value="1"/>
</dbReference>
<keyword evidence="1" id="KW-0540">Nuclease</keyword>
<dbReference type="SUPFAM" id="SSF52980">
    <property type="entry name" value="Restriction endonuclease-like"/>
    <property type="match status" value="1"/>
</dbReference>
<name>A0A382QCI7_9ZZZZ</name>
<feature type="non-terminal residue" evidence="6">
    <location>
        <position position="117"/>
    </location>
</feature>
<protein>
    <recommendedName>
        <fullName evidence="7">DUF559 domain-containing protein</fullName>
    </recommendedName>
</protein>
<gene>
    <name evidence="6" type="ORF">METZ01_LOCUS335522</name>
</gene>
<dbReference type="AlphaFoldDB" id="A0A382QCI7"/>
<evidence type="ECO:0000256" key="2">
    <source>
        <dbReference type="ARBA" id="ARBA00022759"/>
    </source>
</evidence>
<dbReference type="EMBL" id="UINC01113212">
    <property type="protein sequence ID" value="SVC82668.1"/>
    <property type="molecule type" value="Genomic_DNA"/>
</dbReference>
<dbReference type="NCBIfam" id="TIGR00632">
    <property type="entry name" value="vsr"/>
    <property type="match status" value="1"/>
</dbReference>
<keyword evidence="5" id="KW-0234">DNA repair</keyword>
<dbReference type="GO" id="GO:0016787">
    <property type="term" value="F:hydrolase activity"/>
    <property type="evidence" value="ECO:0007669"/>
    <property type="project" value="UniProtKB-KW"/>
</dbReference>
<dbReference type="GO" id="GO:0006298">
    <property type="term" value="P:mismatch repair"/>
    <property type="evidence" value="ECO:0007669"/>
    <property type="project" value="InterPro"/>
</dbReference>
<dbReference type="GO" id="GO:0004519">
    <property type="term" value="F:endonuclease activity"/>
    <property type="evidence" value="ECO:0007669"/>
    <property type="project" value="UniProtKB-KW"/>
</dbReference>
<dbReference type="InterPro" id="IPR004603">
    <property type="entry name" value="DNA_mismatch_endonuc_vsr"/>
</dbReference>
<evidence type="ECO:0000313" key="6">
    <source>
        <dbReference type="EMBL" id="SVC82668.1"/>
    </source>
</evidence>
<evidence type="ECO:0008006" key="7">
    <source>
        <dbReference type="Google" id="ProtNLM"/>
    </source>
</evidence>
<evidence type="ECO:0000256" key="5">
    <source>
        <dbReference type="ARBA" id="ARBA00023204"/>
    </source>
</evidence>
<organism evidence="6">
    <name type="scientific">marine metagenome</name>
    <dbReference type="NCBI Taxonomy" id="408172"/>
    <lineage>
        <taxon>unclassified sequences</taxon>
        <taxon>metagenomes</taxon>
        <taxon>ecological metagenomes</taxon>
    </lineage>
</organism>
<reference evidence="6" key="1">
    <citation type="submission" date="2018-05" db="EMBL/GenBank/DDBJ databases">
        <authorList>
            <person name="Lanie J.A."/>
            <person name="Ng W.-L."/>
            <person name="Kazmierczak K.M."/>
            <person name="Andrzejewski T.M."/>
            <person name="Davidsen T.M."/>
            <person name="Wayne K.J."/>
            <person name="Tettelin H."/>
            <person name="Glass J.I."/>
            <person name="Rusch D."/>
            <person name="Podicherti R."/>
            <person name="Tsui H.-C.T."/>
            <person name="Winkler M.E."/>
        </authorList>
    </citation>
    <scope>NUCLEOTIDE SEQUENCE</scope>
</reference>
<dbReference type="CDD" id="cd00221">
    <property type="entry name" value="Vsr"/>
    <property type="match status" value="1"/>
</dbReference>
<keyword evidence="4" id="KW-0378">Hydrolase</keyword>
<dbReference type="Gene3D" id="3.40.960.10">
    <property type="entry name" value="VSR Endonuclease"/>
    <property type="match status" value="1"/>
</dbReference>
<evidence type="ECO:0000256" key="1">
    <source>
        <dbReference type="ARBA" id="ARBA00022722"/>
    </source>
</evidence>